<accession>A0A1S1V8H5</accession>
<evidence type="ECO:0000256" key="2">
    <source>
        <dbReference type="ARBA" id="ARBA00022448"/>
    </source>
</evidence>
<dbReference type="EMBL" id="MKIE01000002">
    <property type="protein sequence ID" value="OHW62700.1"/>
    <property type="molecule type" value="Genomic_DNA"/>
</dbReference>
<gene>
    <name evidence="10" type="primary">tcyB</name>
    <name evidence="10" type="ORF">EUAN_04840</name>
</gene>
<keyword evidence="5" id="KW-0029">Amino-acid transport</keyword>
<evidence type="ECO:0000256" key="4">
    <source>
        <dbReference type="ARBA" id="ARBA00022692"/>
    </source>
</evidence>
<dbReference type="Gene3D" id="1.10.3720.10">
    <property type="entry name" value="MetI-like"/>
    <property type="match status" value="1"/>
</dbReference>
<evidence type="ECO:0000256" key="5">
    <source>
        <dbReference type="ARBA" id="ARBA00022970"/>
    </source>
</evidence>
<dbReference type="InterPro" id="IPR043429">
    <property type="entry name" value="ArtM/GltK/GlnP/TcyL/YhdX-like"/>
</dbReference>
<dbReference type="AlphaFoldDB" id="A0A1S1V8H5"/>
<keyword evidence="7 8" id="KW-0472">Membrane</keyword>
<evidence type="ECO:0000256" key="7">
    <source>
        <dbReference type="ARBA" id="ARBA00023136"/>
    </source>
</evidence>
<comment type="caution">
    <text evidence="10">The sequence shown here is derived from an EMBL/GenBank/DDBJ whole genome shotgun (WGS) entry which is preliminary data.</text>
</comment>
<feature type="transmembrane region" description="Helical" evidence="8">
    <location>
        <begin position="59"/>
        <end position="80"/>
    </location>
</feature>
<feature type="transmembrane region" description="Helical" evidence="8">
    <location>
        <begin position="190"/>
        <end position="212"/>
    </location>
</feature>
<dbReference type="CDD" id="cd06261">
    <property type="entry name" value="TM_PBP2"/>
    <property type="match status" value="1"/>
</dbReference>
<dbReference type="Pfam" id="PF00528">
    <property type="entry name" value="BPD_transp_1"/>
    <property type="match status" value="1"/>
</dbReference>
<evidence type="ECO:0000259" key="9">
    <source>
        <dbReference type="PROSITE" id="PS50928"/>
    </source>
</evidence>
<organism evidence="10 11">
    <name type="scientific">Andreesenia angusta</name>
    <dbReference type="NCBI Taxonomy" id="39480"/>
    <lineage>
        <taxon>Bacteria</taxon>
        <taxon>Bacillati</taxon>
        <taxon>Bacillota</taxon>
        <taxon>Tissierellia</taxon>
        <taxon>Tissierellales</taxon>
        <taxon>Gottschalkiaceae</taxon>
        <taxon>Andreesenia</taxon>
    </lineage>
</organism>
<comment type="similarity">
    <text evidence="8">Belongs to the binding-protein-dependent transport system permease family.</text>
</comment>
<dbReference type="InterPro" id="IPR010065">
    <property type="entry name" value="AA_ABC_transptr_permease_3TM"/>
</dbReference>
<proteinExistence type="inferred from homology"/>
<dbReference type="SUPFAM" id="SSF161098">
    <property type="entry name" value="MetI-like"/>
    <property type="match status" value="1"/>
</dbReference>
<dbReference type="PANTHER" id="PTHR30614">
    <property type="entry name" value="MEMBRANE COMPONENT OF AMINO ACID ABC TRANSPORTER"/>
    <property type="match status" value="1"/>
</dbReference>
<evidence type="ECO:0000313" key="10">
    <source>
        <dbReference type="EMBL" id="OHW62700.1"/>
    </source>
</evidence>
<feature type="domain" description="ABC transmembrane type-1" evidence="9">
    <location>
        <begin position="20"/>
        <end position="209"/>
    </location>
</feature>
<protein>
    <submittedName>
        <fullName evidence="10">L-cystine transport system permease protein TcyB</fullName>
    </submittedName>
</protein>
<dbReference type="GO" id="GO:0043190">
    <property type="term" value="C:ATP-binding cassette (ABC) transporter complex"/>
    <property type="evidence" value="ECO:0007669"/>
    <property type="project" value="InterPro"/>
</dbReference>
<dbReference type="STRING" id="39480.EUAN_04840"/>
<keyword evidence="3" id="KW-1003">Cell membrane</keyword>
<dbReference type="PANTHER" id="PTHR30614:SF0">
    <property type="entry name" value="L-CYSTINE TRANSPORT SYSTEM PERMEASE PROTEIN TCYL"/>
    <property type="match status" value="1"/>
</dbReference>
<dbReference type="NCBIfam" id="TIGR01726">
    <property type="entry name" value="HEQRo_perm_3TM"/>
    <property type="match status" value="1"/>
</dbReference>
<sequence>MDKLDFRFLIEYIPSLVSAAKITLKIGVLSFLIALFISVLVGTLRAYRTPKLIKIVLSVYVEVFRGTPLLIQLFFIYYGLPSFGIMMEPITAGILGLSLNCASYMSEVVRSSIMAIDSGQLEAAYTLGYSKLKAFIYIISPQAFRIALPTFMNYFSTIIKETSLVSILSIAEITRVGNQIYARTLSPFEIYISIGAIYFIMTYSIVLASKAIERRNKRWQM</sequence>
<comment type="subcellular location">
    <subcellularLocation>
        <location evidence="1 8">Cell membrane</location>
        <topology evidence="1 8">Multi-pass membrane protein</topology>
    </subcellularLocation>
</comment>
<keyword evidence="11" id="KW-1185">Reference proteome</keyword>
<dbReference type="GO" id="GO:0022857">
    <property type="term" value="F:transmembrane transporter activity"/>
    <property type="evidence" value="ECO:0007669"/>
    <property type="project" value="InterPro"/>
</dbReference>
<evidence type="ECO:0000313" key="11">
    <source>
        <dbReference type="Proteomes" id="UP000180254"/>
    </source>
</evidence>
<dbReference type="RefSeq" id="WP_071061343.1">
    <property type="nucleotide sequence ID" value="NZ_MKIE01000002.1"/>
</dbReference>
<evidence type="ECO:0000256" key="1">
    <source>
        <dbReference type="ARBA" id="ARBA00004651"/>
    </source>
</evidence>
<dbReference type="InterPro" id="IPR035906">
    <property type="entry name" value="MetI-like_sf"/>
</dbReference>
<evidence type="ECO:0000256" key="3">
    <source>
        <dbReference type="ARBA" id="ARBA00022475"/>
    </source>
</evidence>
<dbReference type="Proteomes" id="UP000180254">
    <property type="component" value="Unassembled WGS sequence"/>
</dbReference>
<keyword evidence="6 8" id="KW-1133">Transmembrane helix</keyword>
<dbReference type="OrthoDB" id="9811552at2"/>
<dbReference type="PROSITE" id="PS50928">
    <property type="entry name" value="ABC_TM1"/>
    <property type="match status" value="1"/>
</dbReference>
<keyword evidence="2 8" id="KW-0813">Transport</keyword>
<reference evidence="10 11" key="1">
    <citation type="submission" date="2016-09" db="EMBL/GenBank/DDBJ databases">
        <title>Genome sequence of Eubacterium angustum.</title>
        <authorList>
            <person name="Poehlein A."/>
            <person name="Daniel R."/>
        </authorList>
    </citation>
    <scope>NUCLEOTIDE SEQUENCE [LARGE SCALE GENOMIC DNA]</scope>
    <source>
        <strain evidence="10 11">DSM 1989</strain>
    </source>
</reference>
<feature type="transmembrane region" description="Helical" evidence="8">
    <location>
        <begin position="26"/>
        <end position="47"/>
    </location>
</feature>
<name>A0A1S1V8H5_9FIRM</name>
<evidence type="ECO:0000256" key="8">
    <source>
        <dbReference type="RuleBase" id="RU363032"/>
    </source>
</evidence>
<dbReference type="InterPro" id="IPR000515">
    <property type="entry name" value="MetI-like"/>
</dbReference>
<evidence type="ECO:0000256" key="6">
    <source>
        <dbReference type="ARBA" id="ARBA00022989"/>
    </source>
</evidence>
<keyword evidence="4 8" id="KW-0812">Transmembrane</keyword>
<dbReference type="GO" id="GO:0006865">
    <property type="term" value="P:amino acid transport"/>
    <property type="evidence" value="ECO:0007669"/>
    <property type="project" value="UniProtKB-KW"/>
</dbReference>